<dbReference type="GO" id="GO:0036088">
    <property type="term" value="P:D-serine catabolic process"/>
    <property type="evidence" value="ECO:0007669"/>
    <property type="project" value="TreeGrafter"/>
</dbReference>
<evidence type="ECO:0000256" key="1">
    <source>
        <dbReference type="ARBA" id="ARBA00005323"/>
    </source>
</evidence>
<evidence type="ECO:0000259" key="3">
    <source>
        <dbReference type="SMART" id="SM01119"/>
    </source>
</evidence>
<dbReference type="InterPro" id="IPR051466">
    <property type="entry name" value="D-amino_acid_metab_enzyme"/>
</dbReference>
<dbReference type="InterPro" id="IPR042208">
    <property type="entry name" value="D-ser_dehydrat-like_sf"/>
</dbReference>
<dbReference type="SUPFAM" id="SSF51419">
    <property type="entry name" value="PLP-binding barrel"/>
    <property type="match status" value="1"/>
</dbReference>
<dbReference type="PANTHER" id="PTHR28004">
    <property type="entry name" value="ZGC:162816-RELATED"/>
    <property type="match status" value="1"/>
</dbReference>
<dbReference type="Proteomes" id="UP000320393">
    <property type="component" value="Unassembled WGS sequence"/>
</dbReference>
<dbReference type="EMBL" id="VBAM01000013">
    <property type="protein sequence ID" value="TMJ16715.1"/>
    <property type="molecule type" value="Genomic_DNA"/>
</dbReference>
<dbReference type="AlphaFoldDB" id="A0A537M916"/>
<dbReference type="InterPro" id="IPR001608">
    <property type="entry name" value="Ala_racemase_N"/>
</dbReference>
<proteinExistence type="inferred from homology"/>
<name>A0A537M916_9BACT</name>
<dbReference type="InterPro" id="IPR026956">
    <property type="entry name" value="D-ser_dehydrat-like_dom"/>
</dbReference>
<evidence type="ECO:0000256" key="2">
    <source>
        <dbReference type="ARBA" id="ARBA00023239"/>
    </source>
</evidence>
<keyword evidence="2" id="KW-0456">Lyase</keyword>
<dbReference type="Gene3D" id="2.40.37.20">
    <property type="entry name" value="D-serine dehydratase-like domain"/>
    <property type="match status" value="1"/>
</dbReference>
<sequence>MPSSIDTIDTPALIVDVDRLEGNIARWAAFAREAGVKLRPHGKTHKCVEIARRQVSAGAVGLTLAKIGEAEVMARAGVRDIFLAYEVIGGPKLPRLISLAREIRLRVGVDSADGAGALARAAQGAGITLDVLIEVDTGLGRCGVRPGEALAALAQDVARLAGLRIAGIFTYRGYRSDLEAAGREEGEVMVREADRLRRAGIEIEEVSVGSTPTGRSAGRVGGVTEIRPGTYVFNDAMQVRWGSATPEECALVVLARVISRPSRDVAVLDAGSKALTAEHGPYSSRGESHGVIRGYPDCQIDRLWEEHGRVQLTTEARRLRVGDLVEIIPSHVCPTVNLAERLVCVRQGRVVETWAVAARAQVQ</sequence>
<comment type="similarity">
    <text evidence="1">Belongs to the DSD1 family.</text>
</comment>
<comment type="caution">
    <text evidence="4">The sequence shown here is derived from an EMBL/GenBank/DDBJ whole genome shotgun (WGS) entry which is preliminary data.</text>
</comment>
<feature type="domain" description="D-serine dehydratase-like" evidence="3">
    <location>
        <begin position="250"/>
        <end position="346"/>
    </location>
</feature>
<dbReference type="Gene3D" id="3.20.20.10">
    <property type="entry name" value="Alanine racemase"/>
    <property type="match status" value="1"/>
</dbReference>
<evidence type="ECO:0000313" key="5">
    <source>
        <dbReference type="Proteomes" id="UP000320393"/>
    </source>
</evidence>
<reference evidence="4 5" key="1">
    <citation type="journal article" date="2019" name="Nat. Microbiol.">
        <title>Mediterranean grassland soil C-N compound turnover is dependent on rainfall and depth, and is mediated by genomically divergent microorganisms.</title>
        <authorList>
            <person name="Diamond S."/>
            <person name="Andeer P.F."/>
            <person name="Li Z."/>
            <person name="Crits-Christoph A."/>
            <person name="Burstein D."/>
            <person name="Anantharaman K."/>
            <person name="Lane K.R."/>
            <person name="Thomas B.C."/>
            <person name="Pan C."/>
            <person name="Northen T.R."/>
            <person name="Banfield J.F."/>
        </authorList>
    </citation>
    <scope>NUCLEOTIDE SEQUENCE [LARGE SCALE GENOMIC DNA]</scope>
    <source>
        <strain evidence="4">NP_5</strain>
    </source>
</reference>
<dbReference type="PANTHER" id="PTHR28004:SF2">
    <property type="entry name" value="D-SERINE DEHYDRATASE"/>
    <property type="match status" value="1"/>
</dbReference>
<evidence type="ECO:0000313" key="4">
    <source>
        <dbReference type="EMBL" id="TMJ16715.1"/>
    </source>
</evidence>
<dbReference type="Pfam" id="PF14031">
    <property type="entry name" value="D-ser_dehydrat"/>
    <property type="match status" value="1"/>
</dbReference>
<dbReference type="GO" id="GO:0008721">
    <property type="term" value="F:D-serine ammonia-lyase activity"/>
    <property type="evidence" value="ECO:0007669"/>
    <property type="project" value="TreeGrafter"/>
</dbReference>
<organism evidence="4 5">
    <name type="scientific">Candidatus Segetimicrobium genomatis</name>
    <dbReference type="NCBI Taxonomy" id="2569760"/>
    <lineage>
        <taxon>Bacteria</taxon>
        <taxon>Bacillati</taxon>
        <taxon>Candidatus Sysuimicrobiota</taxon>
        <taxon>Candidatus Sysuimicrobiia</taxon>
        <taxon>Candidatus Sysuimicrobiales</taxon>
        <taxon>Candidatus Segetimicrobiaceae</taxon>
        <taxon>Candidatus Segetimicrobium</taxon>
    </lineage>
</organism>
<gene>
    <name evidence="4" type="ORF">E6H02_00475</name>
</gene>
<accession>A0A537M916</accession>
<dbReference type="Pfam" id="PF01168">
    <property type="entry name" value="Ala_racemase_N"/>
    <property type="match status" value="1"/>
</dbReference>
<protein>
    <submittedName>
        <fullName evidence="4">Alanine racemase</fullName>
    </submittedName>
</protein>
<dbReference type="SMART" id="SM01119">
    <property type="entry name" value="D-ser_dehydrat"/>
    <property type="match status" value="1"/>
</dbReference>
<dbReference type="InterPro" id="IPR029066">
    <property type="entry name" value="PLP-binding_barrel"/>
</dbReference>